<evidence type="ECO:0000313" key="10">
    <source>
        <dbReference type="Proteomes" id="UP001596150"/>
    </source>
</evidence>
<dbReference type="CDD" id="cd03257">
    <property type="entry name" value="ABC_NikE_OppD_transporters"/>
    <property type="match status" value="1"/>
</dbReference>
<dbReference type="InterPro" id="IPR050388">
    <property type="entry name" value="ABC_Ni/Peptide_Import"/>
</dbReference>
<name>A0ABW0Q1P6_9HYPH</name>
<dbReference type="InterPro" id="IPR003593">
    <property type="entry name" value="AAA+_ATPase"/>
</dbReference>
<comment type="subcellular location">
    <subcellularLocation>
        <location evidence="1">Cell inner membrane</location>
        <topology evidence="1">Peripheral membrane protein</topology>
    </subcellularLocation>
</comment>
<keyword evidence="3" id="KW-0813">Transport</keyword>
<evidence type="ECO:0000256" key="5">
    <source>
        <dbReference type="ARBA" id="ARBA00022741"/>
    </source>
</evidence>
<accession>A0ABW0Q1P6</accession>
<dbReference type="RefSeq" id="WP_266344443.1">
    <property type="nucleotide sequence ID" value="NZ_JAPKNH010000005.1"/>
</dbReference>
<dbReference type="InterPro" id="IPR027417">
    <property type="entry name" value="P-loop_NTPase"/>
</dbReference>
<dbReference type="InterPro" id="IPR013563">
    <property type="entry name" value="Oligopep_ABC_C"/>
</dbReference>
<keyword evidence="7" id="KW-0472">Membrane</keyword>
<dbReference type="GO" id="GO:0005524">
    <property type="term" value="F:ATP binding"/>
    <property type="evidence" value="ECO:0007669"/>
    <property type="project" value="UniProtKB-KW"/>
</dbReference>
<evidence type="ECO:0000313" key="9">
    <source>
        <dbReference type="EMBL" id="MFC5518796.1"/>
    </source>
</evidence>
<keyword evidence="10" id="KW-1185">Reference proteome</keyword>
<dbReference type="SMART" id="SM00382">
    <property type="entry name" value="AAA"/>
    <property type="match status" value="1"/>
</dbReference>
<evidence type="ECO:0000256" key="4">
    <source>
        <dbReference type="ARBA" id="ARBA00022475"/>
    </source>
</evidence>
<organism evidence="9 10">
    <name type="scientific">Kaistia terrae</name>
    <dbReference type="NCBI Taxonomy" id="537017"/>
    <lineage>
        <taxon>Bacteria</taxon>
        <taxon>Pseudomonadati</taxon>
        <taxon>Pseudomonadota</taxon>
        <taxon>Alphaproteobacteria</taxon>
        <taxon>Hyphomicrobiales</taxon>
        <taxon>Kaistiaceae</taxon>
        <taxon>Kaistia</taxon>
    </lineage>
</organism>
<dbReference type="Pfam" id="PF08352">
    <property type="entry name" value="oligo_HPY"/>
    <property type="match status" value="1"/>
</dbReference>
<evidence type="ECO:0000256" key="1">
    <source>
        <dbReference type="ARBA" id="ARBA00004417"/>
    </source>
</evidence>
<evidence type="ECO:0000256" key="6">
    <source>
        <dbReference type="ARBA" id="ARBA00022840"/>
    </source>
</evidence>
<comment type="caution">
    <text evidence="9">The sequence shown here is derived from an EMBL/GenBank/DDBJ whole genome shotgun (WGS) entry which is preliminary data.</text>
</comment>
<gene>
    <name evidence="9" type="ORF">ACFPP9_23675</name>
</gene>
<keyword evidence="6 9" id="KW-0067">ATP-binding</keyword>
<keyword evidence="4" id="KW-1003">Cell membrane</keyword>
<evidence type="ECO:0000256" key="3">
    <source>
        <dbReference type="ARBA" id="ARBA00022448"/>
    </source>
</evidence>
<dbReference type="Proteomes" id="UP001596150">
    <property type="component" value="Unassembled WGS sequence"/>
</dbReference>
<dbReference type="NCBIfam" id="TIGR01727">
    <property type="entry name" value="oligo_HPY"/>
    <property type="match status" value="1"/>
</dbReference>
<dbReference type="SUPFAM" id="SSF52540">
    <property type="entry name" value="P-loop containing nucleoside triphosphate hydrolases"/>
    <property type="match status" value="1"/>
</dbReference>
<dbReference type="Pfam" id="PF00005">
    <property type="entry name" value="ABC_tran"/>
    <property type="match status" value="1"/>
</dbReference>
<keyword evidence="5" id="KW-0547">Nucleotide-binding</keyword>
<feature type="domain" description="ABC transporter" evidence="8">
    <location>
        <begin position="7"/>
        <end position="257"/>
    </location>
</feature>
<reference evidence="10" key="1">
    <citation type="journal article" date="2019" name="Int. J. Syst. Evol. Microbiol.">
        <title>The Global Catalogue of Microorganisms (GCM) 10K type strain sequencing project: providing services to taxonomists for standard genome sequencing and annotation.</title>
        <authorList>
            <consortium name="The Broad Institute Genomics Platform"/>
            <consortium name="The Broad Institute Genome Sequencing Center for Infectious Disease"/>
            <person name="Wu L."/>
            <person name="Ma J."/>
        </authorList>
    </citation>
    <scope>NUCLEOTIDE SEQUENCE [LARGE SCALE GENOMIC DNA]</scope>
    <source>
        <strain evidence="10">KACC 12633</strain>
    </source>
</reference>
<dbReference type="InterPro" id="IPR017871">
    <property type="entry name" value="ABC_transporter-like_CS"/>
</dbReference>
<evidence type="ECO:0000256" key="2">
    <source>
        <dbReference type="ARBA" id="ARBA00005417"/>
    </source>
</evidence>
<dbReference type="InterPro" id="IPR003439">
    <property type="entry name" value="ABC_transporter-like_ATP-bd"/>
</dbReference>
<protein>
    <submittedName>
        <fullName evidence="9">ABC transporter ATP-binding protein</fullName>
    </submittedName>
</protein>
<dbReference type="PANTHER" id="PTHR43297:SF2">
    <property type="entry name" value="DIPEPTIDE TRANSPORT ATP-BINDING PROTEIN DPPD"/>
    <property type="match status" value="1"/>
</dbReference>
<dbReference type="PANTHER" id="PTHR43297">
    <property type="entry name" value="OLIGOPEPTIDE TRANSPORT ATP-BINDING PROTEIN APPD"/>
    <property type="match status" value="1"/>
</dbReference>
<dbReference type="Gene3D" id="3.40.50.300">
    <property type="entry name" value="P-loop containing nucleotide triphosphate hydrolases"/>
    <property type="match status" value="1"/>
</dbReference>
<comment type="similarity">
    <text evidence="2">Belongs to the ABC transporter superfamily.</text>
</comment>
<dbReference type="PROSITE" id="PS00211">
    <property type="entry name" value="ABC_TRANSPORTER_1"/>
    <property type="match status" value="1"/>
</dbReference>
<proteinExistence type="inferred from homology"/>
<sequence length="337" mass="35947">MTPPPLLEIEDLVVSFTTRRGVFEAVRGVSLHVEPGETLGIVGESGSGKSVTMQAVMGLIEAPGAIERGAMRWNGEPLSGTRHGPRAAVAGREIAMVFQDAMTSLNPLLTVGVQITEVLRRHKGLKAAAASARASELLRLVGITNPEGRLHYLPHQFSGGMRQRIMIAMALAAEPALLIADEPTTALDVTIQAQIVDLLAELRDRLHLSVVLVTHDMGLVAELCDRVAVMYAGRIVETAPVQELFAAPAHPYTAGLLRSMPRLDDSAGRLEAIEGSPPDPSDLPEGCAFRTRCPRAQEDCIHDPLTTDLGSGRGVACWHPLAPPVAHGQEARVHAGE</sequence>
<dbReference type="EMBL" id="JBHSML010000014">
    <property type="protein sequence ID" value="MFC5518796.1"/>
    <property type="molecule type" value="Genomic_DNA"/>
</dbReference>
<dbReference type="PROSITE" id="PS50893">
    <property type="entry name" value="ABC_TRANSPORTER_2"/>
    <property type="match status" value="1"/>
</dbReference>
<evidence type="ECO:0000259" key="8">
    <source>
        <dbReference type="PROSITE" id="PS50893"/>
    </source>
</evidence>
<evidence type="ECO:0000256" key="7">
    <source>
        <dbReference type="ARBA" id="ARBA00023136"/>
    </source>
</evidence>